<feature type="domain" description="Metallo-beta-lactamase" evidence="5">
    <location>
        <begin position="12"/>
        <end position="193"/>
    </location>
</feature>
<dbReference type="InterPro" id="IPR036866">
    <property type="entry name" value="RibonucZ/Hydroxyglut_hydro"/>
</dbReference>
<evidence type="ECO:0000313" key="6">
    <source>
        <dbReference type="EMBL" id="AWI10418.1"/>
    </source>
</evidence>
<dbReference type="Proteomes" id="UP000244896">
    <property type="component" value="Chromosome"/>
</dbReference>
<dbReference type="InterPro" id="IPR001279">
    <property type="entry name" value="Metallo-B-lactamas"/>
</dbReference>
<proteinExistence type="predicted"/>
<dbReference type="KEGG" id="elut:CKA38_00125"/>
<keyword evidence="2" id="KW-0479">Metal-binding</keyword>
<keyword evidence="4" id="KW-0862">Zinc</keyword>
<evidence type="ECO:0000256" key="3">
    <source>
        <dbReference type="ARBA" id="ARBA00022801"/>
    </source>
</evidence>
<protein>
    <submittedName>
        <fullName evidence="6">MBL fold metallo-hydrolase</fullName>
    </submittedName>
</protein>
<dbReference type="PANTHER" id="PTHR46233:SF3">
    <property type="entry name" value="HYDROXYACYLGLUTATHIONE HYDROLASE GLOC"/>
    <property type="match status" value="1"/>
</dbReference>
<evidence type="ECO:0000313" key="7">
    <source>
        <dbReference type="Proteomes" id="UP000244896"/>
    </source>
</evidence>
<accession>A0A2U8E657</accession>
<dbReference type="GO" id="GO:0046872">
    <property type="term" value="F:metal ion binding"/>
    <property type="evidence" value="ECO:0007669"/>
    <property type="project" value="UniProtKB-KW"/>
</dbReference>
<name>A0A2U8E657_9BACT</name>
<dbReference type="OrthoDB" id="9802248at2"/>
<dbReference type="InterPro" id="IPR051453">
    <property type="entry name" value="MBL_Glyoxalase_II"/>
</dbReference>
<dbReference type="GO" id="GO:0016787">
    <property type="term" value="F:hydrolase activity"/>
    <property type="evidence" value="ECO:0007669"/>
    <property type="project" value="UniProtKB-KW"/>
</dbReference>
<reference evidence="6 7" key="1">
    <citation type="journal article" date="2018" name="Syst. Appl. Microbiol.">
        <title>Ereboglobus luteus gen. nov. sp. nov. from cockroach guts, and new insights into the oxygen relationship of the genera Opitutus and Didymococcus (Verrucomicrobia: Opitutaceae).</title>
        <authorList>
            <person name="Tegtmeier D."/>
            <person name="Belitz A."/>
            <person name="Radek R."/>
            <person name="Heimerl T."/>
            <person name="Brune A."/>
        </authorList>
    </citation>
    <scope>NUCLEOTIDE SEQUENCE [LARGE SCALE GENOMIC DNA]</scope>
    <source>
        <strain evidence="6 7">Ho45</strain>
    </source>
</reference>
<dbReference type="SMART" id="SM00849">
    <property type="entry name" value="Lactamase_B"/>
    <property type="match status" value="1"/>
</dbReference>
<dbReference type="SUPFAM" id="SSF56281">
    <property type="entry name" value="Metallo-hydrolase/oxidoreductase"/>
    <property type="match status" value="1"/>
</dbReference>
<comment type="cofactor">
    <cofactor evidence="1">
        <name>Zn(2+)</name>
        <dbReference type="ChEBI" id="CHEBI:29105"/>
    </cofactor>
</comment>
<evidence type="ECO:0000256" key="2">
    <source>
        <dbReference type="ARBA" id="ARBA00022723"/>
    </source>
</evidence>
<dbReference type="Gene3D" id="3.60.15.10">
    <property type="entry name" value="Ribonuclease Z/Hydroxyacylglutathione hydrolase-like"/>
    <property type="match status" value="1"/>
</dbReference>
<dbReference type="EMBL" id="CP023004">
    <property type="protein sequence ID" value="AWI10418.1"/>
    <property type="molecule type" value="Genomic_DNA"/>
</dbReference>
<dbReference type="PANTHER" id="PTHR46233">
    <property type="entry name" value="HYDROXYACYLGLUTATHIONE HYDROLASE GLOC"/>
    <property type="match status" value="1"/>
</dbReference>
<gene>
    <name evidence="6" type="ORF">CKA38_00125</name>
</gene>
<evidence type="ECO:0000256" key="4">
    <source>
        <dbReference type="ARBA" id="ARBA00022833"/>
    </source>
</evidence>
<keyword evidence="7" id="KW-1185">Reference proteome</keyword>
<keyword evidence="3 6" id="KW-0378">Hydrolase</keyword>
<dbReference type="AlphaFoldDB" id="A0A2U8E657"/>
<organism evidence="6 7">
    <name type="scientific">Ereboglobus luteus</name>
    <dbReference type="NCBI Taxonomy" id="1796921"/>
    <lineage>
        <taxon>Bacteria</taxon>
        <taxon>Pseudomonadati</taxon>
        <taxon>Verrucomicrobiota</taxon>
        <taxon>Opitutia</taxon>
        <taxon>Opitutales</taxon>
        <taxon>Opitutaceae</taxon>
        <taxon>Ereboglobus</taxon>
    </lineage>
</organism>
<evidence type="ECO:0000256" key="1">
    <source>
        <dbReference type="ARBA" id="ARBA00001947"/>
    </source>
</evidence>
<dbReference type="Pfam" id="PF00753">
    <property type="entry name" value="Lactamase_B"/>
    <property type="match status" value="1"/>
</dbReference>
<sequence>MNVHMIPAGLIQTNAYLLTAPELGEAVLIDAPGDVWWDVEAVLQQEKCKLAELWLTHGHWDHMQGGADVARRTGAKVRAHRDDQMLIETPEVMTQFMGEDLGLEPVRVDMWVGQGDTFSALGEEVEVRHVPGHCPGNVLFYFAKEKKAFVGDALFAGSIGRTDLPGGSMRQLEQSIRSQIYTLPDDTAVFPGHGPGTTVGREKLTNPYVRG</sequence>
<evidence type="ECO:0000259" key="5">
    <source>
        <dbReference type="SMART" id="SM00849"/>
    </source>
</evidence>